<accession>A0ABV5HF95</accession>
<reference evidence="1 2" key="1">
    <citation type="submission" date="2024-09" db="EMBL/GenBank/DDBJ databases">
        <authorList>
            <person name="Sun Q."/>
            <person name="Mori K."/>
        </authorList>
    </citation>
    <scope>NUCLEOTIDE SEQUENCE [LARGE SCALE GENOMIC DNA]</scope>
    <source>
        <strain evidence="1 2">CECT 8365</strain>
    </source>
</reference>
<comment type="caution">
    <text evidence="1">The sequence shown here is derived from an EMBL/GenBank/DDBJ whole genome shotgun (WGS) entry which is preliminary data.</text>
</comment>
<dbReference type="EMBL" id="JBHMFE010000045">
    <property type="protein sequence ID" value="MFB9110569.1"/>
    <property type="molecule type" value="Genomic_DNA"/>
</dbReference>
<keyword evidence="2" id="KW-1185">Reference proteome</keyword>
<evidence type="ECO:0000313" key="2">
    <source>
        <dbReference type="Proteomes" id="UP001589562"/>
    </source>
</evidence>
<gene>
    <name evidence="1" type="ORF">ACFFVK_18450</name>
</gene>
<organism evidence="1 2">
    <name type="scientific">Flavobacterium gyeonganense</name>
    <dbReference type="NCBI Taxonomy" id="1310418"/>
    <lineage>
        <taxon>Bacteria</taxon>
        <taxon>Pseudomonadati</taxon>
        <taxon>Bacteroidota</taxon>
        <taxon>Flavobacteriia</taxon>
        <taxon>Flavobacteriales</taxon>
        <taxon>Flavobacteriaceae</taxon>
        <taxon>Flavobacterium</taxon>
    </lineage>
</organism>
<dbReference type="Proteomes" id="UP001589562">
    <property type="component" value="Unassembled WGS sequence"/>
</dbReference>
<evidence type="ECO:0000313" key="1">
    <source>
        <dbReference type="EMBL" id="MFB9110569.1"/>
    </source>
</evidence>
<sequence>MSRTRYVKGNITEITGGNNTIHAKSGIKIISGKKIEISAPETVYGEPEKYIPPPIKVVESEYKLESEYGHEQLSALARQLDELPFMFFMIGIFGEEIEASALSKLYRGLSDGSIKAPEIIVTKIPHKGRKANYSNYKKKILVWEHFIDMAVKDNDTRAELMVALVEEYGHHIDNLLRTELATNGIKDTDYIDEGAKFAYALFSFDIFKETQLCFAKAQTPNFAGDFIIDFSELHTQLKEYVNEEKQYDANPNEDEEGFGAGFEAGMHGGIEREALEEMVRYRKLTELEVKQIYYGNWLRDYSQIILESTIRLEKADIDKIKQSGIKHLNSLLKMNPYKLSHDGLVKLLEILAAKEFVFGSNKFTHNYQDHVKTFRKNYGSLTKDILGIYRPEEHIDNPKGLEDFSSLSISFQYEYAKGSFTTKKLYAGETPKALLVNELNVKNYIATKGESDPQRPTSDTYMFQQLKMAVQYGRNKDGFRHLGAAFHVLEDFFSHTNFVELSLIKAGSFLLDKNKNSALGKELLLVYPWVEGKQGTDYSTIPLITGKFLLDDTMASVLPKAGDKMFPVGIQDYEQRKPGDRTFQDAFILTTLEDLSTGQQSDGLEQNPTYKGMKTSDILNMYKNYLRLIDAKSAAVEYTGWLGRTIDRGLSYMGDSLATFNNIAYNLLLGSADDDIKVEQTENSNKNYGTDPTHTQVAKDALNHPLNPLASELAKIAVRDVATRILEIWKTGTDPTGEELAKYVINKYTLHPVYQITDWANETVNSWVKNIDIETIKRIQSATVYDHAEQVTQRAISNKKVQEILNYFK</sequence>
<dbReference type="RefSeq" id="WP_278010059.1">
    <property type="nucleotide sequence ID" value="NZ_CP121112.1"/>
</dbReference>
<protein>
    <submittedName>
        <fullName evidence="1">HET-C-related protein</fullName>
    </submittedName>
</protein>
<dbReference type="InterPro" id="IPR010816">
    <property type="entry name" value="Het-C"/>
</dbReference>
<dbReference type="Pfam" id="PF07217">
    <property type="entry name" value="Het-C"/>
    <property type="match status" value="2"/>
</dbReference>
<proteinExistence type="predicted"/>
<name>A0ABV5HF95_9FLAO</name>